<keyword evidence="3" id="KW-1185">Reference proteome</keyword>
<evidence type="ECO:0000313" key="3">
    <source>
        <dbReference type="Proteomes" id="UP001500689"/>
    </source>
</evidence>
<accession>A0ABP6X0N5</accession>
<protein>
    <recommendedName>
        <fullName evidence="4">Integrase SAM-like N-terminal domain-containing protein</fullName>
    </recommendedName>
</protein>
<gene>
    <name evidence="2" type="ORF">GCM10022222_49170</name>
</gene>
<evidence type="ECO:0000313" key="2">
    <source>
        <dbReference type="EMBL" id="GAA3559604.1"/>
    </source>
</evidence>
<proteinExistence type="predicted"/>
<dbReference type="EMBL" id="BAAAZN010000011">
    <property type="protein sequence ID" value="GAA3559604.1"/>
    <property type="molecule type" value="Genomic_DNA"/>
</dbReference>
<comment type="caution">
    <text evidence="2">The sequence shown here is derived from an EMBL/GenBank/DDBJ whole genome shotgun (WGS) entry which is preliminary data.</text>
</comment>
<feature type="region of interest" description="Disordered" evidence="1">
    <location>
        <begin position="53"/>
        <end position="73"/>
    </location>
</feature>
<organism evidence="2 3">
    <name type="scientific">Amycolatopsis ultiminotia</name>
    <dbReference type="NCBI Taxonomy" id="543629"/>
    <lineage>
        <taxon>Bacteria</taxon>
        <taxon>Bacillati</taxon>
        <taxon>Actinomycetota</taxon>
        <taxon>Actinomycetes</taxon>
        <taxon>Pseudonocardiales</taxon>
        <taxon>Pseudonocardiaceae</taxon>
        <taxon>Amycolatopsis</taxon>
    </lineage>
</organism>
<evidence type="ECO:0008006" key="4">
    <source>
        <dbReference type="Google" id="ProtNLM"/>
    </source>
</evidence>
<evidence type="ECO:0000256" key="1">
    <source>
        <dbReference type="SAM" id="MobiDB-lite"/>
    </source>
</evidence>
<dbReference type="Proteomes" id="UP001500689">
    <property type="component" value="Unassembled WGS sequence"/>
</dbReference>
<reference evidence="3" key="1">
    <citation type="journal article" date="2019" name="Int. J. Syst. Evol. Microbiol.">
        <title>The Global Catalogue of Microorganisms (GCM) 10K type strain sequencing project: providing services to taxonomists for standard genome sequencing and annotation.</title>
        <authorList>
            <consortium name="The Broad Institute Genomics Platform"/>
            <consortium name="The Broad Institute Genome Sequencing Center for Infectious Disease"/>
            <person name="Wu L."/>
            <person name="Ma J."/>
        </authorList>
    </citation>
    <scope>NUCLEOTIDE SEQUENCE [LARGE SCALE GENOMIC DNA]</scope>
    <source>
        <strain evidence="3">JCM 16898</strain>
    </source>
</reference>
<sequence length="101" mass="11320">MPLAPPERQALITERTIPSNPRTRAPRTIRGYTDAVRFFHLWRAGPVAPPDADAAEWLTDVPPAPNEPSHHQPRHVKCWIAHQPATTSPGNANHNYRALHT</sequence>
<name>A0ABP6X0N5_9PSEU</name>